<keyword evidence="2" id="KW-1185">Reference proteome</keyword>
<protein>
    <submittedName>
        <fullName evidence="1">Uncharacterized protein</fullName>
    </submittedName>
</protein>
<sequence>MTADGACHHFCKLMAPVRHRWSINDVIGGIRNTVTDVALAAGAFPADLELRSGVRSIPAWTDYLVGLFPRFFRPGSQMKTDHLAYISQRANWYHRNLIAELASGCDSRKHSYNLCLHTSHSLLCWKGDGDTCVRPTSLMKEVHRRISAVSANTARHVRVVVEWHKRFREGRVSLQDDALRAITPAIAEVDGLIRTLENAELYEAQGPVAYATFA</sequence>
<reference evidence="1 2" key="1">
    <citation type="journal article" date="2022" name="Allergy">
        <title>Genome assembly and annotation of Periplaneta americana reveal a comprehensive cockroach allergen profile.</title>
        <authorList>
            <person name="Wang L."/>
            <person name="Xiong Q."/>
            <person name="Saelim N."/>
            <person name="Wang L."/>
            <person name="Nong W."/>
            <person name="Wan A.T."/>
            <person name="Shi M."/>
            <person name="Liu X."/>
            <person name="Cao Q."/>
            <person name="Hui J.H.L."/>
            <person name="Sookrung N."/>
            <person name="Leung T.F."/>
            <person name="Tungtrongchitr A."/>
            <person name="Tsui S.K.W."/>
        </authorList>
    </citation>
    <scope>NUCLEOTIDE SEQUENCE [LARGE SCALE GENOMIC DNA]</scope>
    <source>
        <strain evidence="1">PWHHKU_190912</strain>
    </source>
</reference>
<organism evidence="1 2">
    <name type="scientific">Periplaneta americana</name>
    <name type="common">American cockroach</name>
    <name type="synonym">Blatta americana</name>
    <dbReference type="NCBI Taxonomy" id="6978"/>
    <lineage>
        <taxon>Eukaryota</taxon>
        <taxon>Metazoa</taxon>
        <taxon>Ecdysozoa</taxon>
        <taxon>Arthropoda</taxon>
        <taxon>Hexapoda</taxon>
        <taxon>Insecta</taxon>
        <taxon>Pterygota</taxon>
        <taxon>Neoptera</taxon>
        <taxon>Polyneoptera</taxon>
        <taxon>Dictyoptera</taxon>
        <taxon>Blattodea</taxon>
        <taxon>Blattoidea</taxon>
        <taxon>Blattidae</taxon>
        <taxon>Blattinae</taxon>
        <taxon>Periplaneta</taxon>
    </lineage>
</organism>
<evidence type="ECO:0000313" key="1">
    <source>
        <dbReference type="EMBL" id="KAJ4443100.1"/>
    </source>
</evidence>
<proteinExistence type="predicted"/>
<gene>
    <name evidence="1" type="ORF">ANN_04750</name>
</gene>
<dbReference type="EMBL" id="JAJSOF020000013">
    <property type="protein sequence ID" value="KAJ4443100.1"/>
    <property type="molecule type" value="Genomic_DNA"/>
</dbReference>
<dbReference type="Proteomes" id="UP001148838">
    <property type="component" value="Unassembled WGS sequence"/>
</dbReference>
<evidence type="ECO:0000313" key="2">
    <source>
        <dbReference type="Proteomes" id="UP001148838"/>
    </source>
</evidence>
<comment type="caution">
    <text evidence="1">The sequence shown here is derived from an EMBL/GenBank/DDBJ whole genome shotgun (WGS) entry which is preliminary data.</text>
</comment>
<name>A0ABQ8TBP3_PERAM</name>
<accession>A0ABQ8TBP3</accession>